<dbReference type="InterPro" id="IPR019587">
    <property type="entry name" value="Polyketide_cyclase/dehydratase"/>
</dbReference>
<evidence type="ECO:0000313" key="2">
    <source>
        <dbReference type="Proteomes" id="UP000184420"/>
    </source>
</evidence>
<dbReference type="STRING" id="1419482.SAMN05444266_103268"/>
<dbReference type="InterPro" id="IPR023393">
    <property type="entry name" value="START-like_dom_sf"/>
</dbReference>
<dbReference type="OrthoDB" id="2355173at2"/>
<dbReference type="EMBL" id="FRBL01000003">
    <property type="protein sequence ID" value="SHL41744.1"/>
    <property type="molecule type" value="Genomic_DNA"/>
</dbReference>
<proteinExistence type="predicted"/>
<dbReference type="Pfam" id="PF10604">
    <property type="entry name" value="Polyketide_cyc2"/>
    <property type="match status" value="1"/>
</dbReference>
<reference evidence="1 2" key="1">
    <citation type="submission" date="2016-11" db="EMBL/GenBank/DDBJ databases">
        <authorList>
            <person name="Jaros S."/>
            <person name="Januszkiewicz K."/>
            <person name="Wedrychowicz H."/>
        </authorList>
    </citation>
    <scope>NUCLEOTIDE SEQUENCE [LARGE SCALE GENOMIC DNA]</scope>
    <source>
        <strain evidence="1 2">DSM 27406</strain>
    </source>
</reference>
<evidence type="ECO:0000313" key="1">
    <source>
        <dbReference type="EMBL" id="SHL41744.1"/>
    </source>
</evidence>
<dbReference type="AlphaFoldDB" id="A0A1M7AGF5"/>
<dbReference type="RefSeq" id="WP_073080459.1">
    <property type="nucleotide sequence ID" value="NZ_FRBL01000003.1"/>
</dbReference>
<accession>A0A1M7AGF5</accession>
<dbReference type="Gene3D" id="3.30.530.20">
    <property type="match status" value="1"/>
</dbReference>
<dbReference type="Proteomes" id="UP000184420">
    <property type="component" value="Unassembled WGS sequence"/>
</dbReference>
<organism evidence="1 2">
    <name type="scientific">Chitinophaga jiangningensis</name>
    <dbReference type="NCBI Taxonomy" id="1419482"/>
    <lineage>
        <taxon>Bacteria</taxon>
        <taxon>Pseudomonadati</taxon>
        <taxon>Bacteroidota</taxon>
        <taxon>Chitinophagia</taxon>
        <taxon>Chitinophagales</taxon>
        <taxon>Chitinophagaceae</taxon>
        <taxon>Chitinophaga</taxon>
    </lineage>
</organism>
<dbReference type="SUPFAM" id="SSF55961">
    <property type="entry name" value="Bet v1-like"/>
    <property type="match status" value="1"/>
</dbReference>
<gene>
    <name evidence="1" type="ORF">SAMN05444266_103268</name>
</gene>
<protein>
    <submittedName>
        <fullName evidence="1">Activator of Hsp90 ATPase homolog 1-like protein</fullName>
    </submittedName>
</protein>
<sequence>MEKMHYTVHINATPHIVWDVLWDEDSYPLWTAPFSEGSRAETDWKKGSRVLFLNKNDEGMVAEIVDNVPEKFMSIRHLGMILKGKETVDDPQAKDWVGAQENYELKEENGGTRLNVSVDIVAEYKDFFEKAWPQALGVVKSLSEE</sequence>
<keyword evidence="2" id="KW-1185">Reference proteome</keyword>
<name>A0A1M7AGF5_9BACT</name>